<accession>A0A1L7WAX7</accession>
<dbReference type="EMBL" id="FJOF01000019">
    <property type="protein sequence ID" value="CZR49775.1"/>
    <property type="molecule type" value="Genomic_DNA"/>
</dbReference>
<keyword evidence="2" id="KW-1185">Reference proteome</keyword>
<organism evidence="1 2">
    <name type="scientific">Fusarium proliferatum (strain ET1)</name>
    <name type="common">Orchid endophyte fungus</name>
    <dbReference type="NCBI Taxonomy" id="1227346"/>
    <lineage>
        <taxon>Eukaryota</taxon>
        <taxon>Fungi</taxon>
        <taxon>Dikarya</taxon>
        <taxon>Ascomycota</taxon>
        <taxon>Pezizomycotina</taxon>
        <taxon>Sordariomycetes</taxon>
        <taxon>Hypocreomycetidae</taxon>
        <taxon>Hypocreales</taxon>
        <taxon>Nectriaceae</taxon>
        <taxon>Fusarium</taxon>
        <taxon>Fusarium fujikuroi species complex</taxon>
    </lineage>
</organism>
<dbReference type="Proteomes" id="UP000183971">
    <property type="component" value="Unassembled WGS sequence"/>
</dbReference>
<dbReference type="PANTHER" id="PTHR24185:SF8">
    <property type="entry name" value="PNPLA DOMAIN-CONTAINING PROTEIN"/>
    <property type="match status" value="1"/>
</dbReference>
<dbReference type="RefSeq" id="XP_031090272.1">
    <property type="nucleotide sequence ID" value="XM_031225076.1"/>
</dbReference>
<dbReference type="PANTHER" id="PTHR24185">
    <property type="entry name" value="CALCIUM-INDEPENDENT PHOSPHOLIPASE A2-GAMMA"/>
    <property type="match status" value="1"/>
</dbReference>
<dbReference type="InterPro" id="IPR016035">
    <property type="entry name" value="Acyl_Trfase/lysoPLipase"/>
</dbReference>
<dbReference type="SUPFAM" id="SSF52151">
    <property type="entry name" value="FabD/lysophospholipase-like"/>
    <property type="match status" value="1"/>
</dbReference>
<dbReference type="AlphaFoldDB" id="A0A1L7WAX7"/>
<dbReference type="Gene3D" id="3.40.1090.10">
    <property type="entry name" value="Cytosolic phospholipase A2 catalytic domain"/>
    <property type="match status" value="1"/>
</dbReference>
<reference evidence="2" key="1">
    <citation type="journal article" date="2016" name="Genome Biol. Evol.">
        <title>Comparative 'omics' of the Fusarium fujikuroi species complex highlights differences in genetic potential and metabolite synthesis.</title>
        <authorList>
            <person name="Niehaus E.-M."/>
            <person name="Muensterkoetter M."/>
            <person name="Proctor R.H."/>
            <person name="Brown D.W."/>
            <person name="Sharon A."/>
            <person name="Idan Y."/>
            <person name="Oren-Young L."/>
            <person name="Sieber C.M."/>
            <person name="Novak O."/>
            <person name="Pencik A."/>
            <person name="Tarkowska D."/>
            <person name="Hromadova K."/>
            <person name="Freeman S."/>
            <person name="Maymon M."/>
            <person name="Elazar M."/>
            <person name="Youssef S.A."/>
            <person name="El-Shabrawy E.S.M."/>
            <person name="Shalaby A.B.A."/>
            <person name="Houterman P."/>
            <person name="Brock N.L."/>
            <person name="Burkhardt I."/>
            <person name="Tsavkelova E.A."/>
            <person name="Dickschat J.S."/>
            <person name="Galuszka P."/>
            <person name="Gueldener U."/>
            <person name="Tudzynski B."/>
        </authorList>
    </citation>
    <scope>NUCLEOTIDE SEQUENCE [LARGE SCALE GENOMIC DNA]</scope>
    <source>
        <strain evidence="2">ET1</strain>
    </source>
</reference>
<dbReference type="CDD" id="cd07199">
    <property type="entry name" value="Pat17_PNPLA8_PNPLA9_like"/>
    <property type="match status" value="1"/>
</dbReference>
<evidence type="ECO:0000313" key="2">
    <source>
        <dbReference type="Proteomes" id="UP000183971"/>
    </source>
</evidence>
<evidence type="ECO:0000313" key="1">
    <source>
        <dbReference type="EMBL" id="CZR49775.1"/>
    </source>
</evidence>
<dbReference type="GO" id="GO:0016020">
    <property type="term" value="C:membrane"/>
    <property type="evidence" value="ECO:0007669"/>
    <property type="project" value="TreeGrafter"/>
</dbReference>
<comment type="caution">
    <text evidence="1">The sequence shown here is derived from an EMBL/GenBank/DDBJ whole genome shotgun (WGS) entry which is preliminary data.</text>
</comment>
<name>A0A1L7WAX7_FUSPR</name>
<dbReference type="GO" id="GO:0019369">
    <property type="term" value="P:arachidonate metabolic process"/>
    <property type="evidence" value="ECO:0007669"/>
    <property type="project" value="TreeGrafter"/>
</dbReference>
<protein>
    <recommendedName>
        <fullName evidence="3">Calcium-independent phospholipase A2</fullName>
    </recommendedName>
</protein>
<dbReference type="GO" id="GO:0047499">
    <property type="term" value="F:calcium-independent phospholipase A2 activity"/>
    <property type="evidence" value="ECO:0007669"/>
    <property type="project" value="TreeGrafter"/>
</dbReference>
<evidence type="ECO:0008006" key="3">
    <source>
        <dbReference type="Google" id="ProtNLM"/>
    </source>
</evidence>
<sequence length="879" mass="98316">MSRCRHTCWLKPWSLGVEKGLEVTDRPQRLLKEFENPDAESAGLLVLIGNQSKQAAFKKLSFQTGRIRARVGGEVHLLVSSLKENRRKRIVIADTDASGSQAKLPLLSASACHAVKVYTDTKQQVPEDGLDYENLLRRTLLPSADVVCIFVDDLGGFGESLKRLRFWLQSGPPSTSPVRPHILLVVRQEWRQRHESDLQRFVAEHRSRSLDPSFSGITLVGVPRMSGKSRRRSGGQTRRWQVLSSELSKALETSRQARRRSDSIFSVHHLAHFLQYAASVALSVTAEPFSFVKVSRLHRGIAPDLSDHIRNFLGKFELLKTFQQVAVPLIASSLLLDHYSPGMHPFDCHQVFRELYENACYQASSELKSSFERPIPPSETVRLISCSMFTQLAQSQAVGSMRDWHRQQLAQNFGGGRSTASHVDILFVKIVLEPSVLKAALIRGSALSVICLDILGWNVDDCMSHLKQFAQQSFIQRSSWFTRLLDRLPLFSNVAWLFQLICTLLADSKYTAEGLEKLLIETYGQNRSTTDISPATAIGAHVGVTLTRACDGSVFLVTNYNSATGQVQDSDYRHLELNDGQSQSKWWQVLRCATAAPYYFKPARIGDLGVFQDGGLAVNNPVCIAIREATLLSPDMAEPSVVVSLGTGSASDDDNGSSGILSEKFLPRLSRALWKQTGSKVTWSHLLSHQRADSDTKLFRFDVDFMGEEPLLDEVSMVERVRQTAHDTATGSSSLRRLCRHLRAELFLFELDELHPPYFLRGAYQCAGRIICRLRAHTPEYKGFIKQLCEREAAFRVGAQFLRITYENINTDLCFKVNFAVPTLSSSISIALLEGADEESHINGSPFAIEWLIRRQALNAGFGTSDHRELAHSDLDCVP</sequence>
<gene>
    <name evidence="1" type="ORF">FPRO_15984</name>
</gene>
<dbReference type="VEuPathDB" id="FungiDB:FPRO_15984"/>
<dbReference type="GeneID" id="42060839"/>
<proteinExistence type="predicted"/>